<evidence type="ECO:0000256" key="1">
    <source>
        <dbReference type="SAM" id="Phobius"/>
    </source>
</evidence>
<dbReference type="AlphaFoldDB" id="E9RGY3"/>
<keyword evidence="2" id="KW-0560">Oxidoreductase</keyword>
<name>E9RGY3_9GAMM</name>
<dbReference type="GO" id="GO:0004497">
    <property type="term" value="F:monooxygenase activity"/>
    <property type="evidence" value="ECO:0007669"/>
    <property type="project" value="UniProtKB-KW"/>
</dbReference>
<protein>
    <submittedName>
        <fullName evidence="2">Tryptophan 2-monooxygenase</fullName>
    </submittedName>
</protein>
<evidence type="ECO:0000313" key="2">
    <source>
        <dbReference type="EMBL" id="BAJ79011.1"/>
    </source>
</evidence>
<feature type="non-terminal residue" evidence="2">
    <location>
        <position position="37"/>
    </location>
</feature>
<feature type="transmembrane region" description="Helical" evidence="1">
    <location>
        <begin position="6"/>
        <end position="27"/>
    </location>
</feature>
<keyword evidence="1" id="KW-0812">Transmembrane</keyword>
<reference evidence="2" key="1">
    <citation type="journal article" date="2011" name="Appl. Microbiol. Biotechnol.">
        <title>Characterization of a gene cluster and its putative promoter region for violacein biosynthesis in Pseudoalteromonas sp. 520P1.</title>
        <authorList>
            <person name="Zhang X."/>
            <person name="Enomoto K."/>
        </authorList>
    </citation>
    <scope>NUCLEOTIDE SEQUENCE</scope>
    <source>
        <strain evidence="2">710P1</strain>
    </source>
</reference>
<accession>E9RGY3</accession>
<dbReference type="EMBL" id="AB583751">
    <property type="protein sequence ID" value="BAJ79011.1"/>
    <property type="molecule type" value="Genomic_DNA"/>
</dbReference>
<keyword evidence="1" id="KW-1133">Transmembrane helix</keyword>
<keyword evidence="2" id="KW-0503">Monooxygenase</keyword>
<proteinExistence type="predicted"/>
<keyword evidence="1" id="KW-0472">Membrane</keyword>
<sequence length="37" mass="3863">MSNQENTISIVGAGVSGIMCALTLANFHLGSKKTIRV</sequence>
<gene>
    <name evidence="2" type="primary">VioA</name>
</gene>
<organism evidence="2">
    <name type="scientific">Pseudoalteromonas sp. 710P1</name>
    <dbReference type="NCBI Taxonomy" id="304209"/>
    <lineage>
        <taxon>Bacteria</taxon>
        <taxon>Pseudomonadati</taxon>
        <taxon>Pseudomonadota</taxon>
        <taxon>Gammaproteobacteria</taxon>
        <taxon>Alteromonadales</taxon>
        <taxon>Pseudoalteromonadaceae</taxon>
        <taxon>Pseudoalteromonas</taxon>
    </lineage>
</organism>